<feature type="compositionally biased region" description="Polar residues" evidence="1">
    <location>
        <begin position="22"/>
        <end position="32"/>
    </location>
</feature>
<sequence length="249" mass="26184">MASQPPNINDIFNRINMGMSQRSKILSSLNRPSTTSNSSAITTNTSSNTTTKGKSFSSLTSKTPTPTNKSHSQTPPSADSDADLKTSYLLPPNAGVGFAPTPSASSATAEQKALRERLGKVGWKGGKRGEKDGGKGKKRVVEQSESEEELGRSAVGKSRGKEKGKRVRSDDGGELSAVVEGGKKEMAGVEVLVLAEEGKEDVEMVTVTENTPVSGSGEMPQPDGEGKAKKKKQKKGKDKGKKETESTGS</sequence>
<dbReference type="EMBL" id="JAULSU010000002">
    <property type="protein sequence ID" value="KAK0626205.1"/>
    <property type="molecule type" value="Genomic_DNA"/>
</dbReference>
<accession>A0AA39X3L8</accession>
<feature type="region of interest" description="Disordered" evidence="1">
    <location>
        <begin position="197"/>
        <end position="249"/>
    </location>
</feature>
<reference evidence="2" key="1">
    <citation type="submission" date="2023-06" db="EMBL/GenBank/DDBJ databases">
        <title>Genome-scale phylogeny and comparative genomics of the fungal order Sordariales.</title>
        <authorList>
            <consortium name="Lawrence Berkeley National Laboratory"/>
            <person name="Hensen N."/>
            <person name="Bonometti L."/>
            <person name="Westerberg I."/>
            <person name="Brannstrom I.O."/>
            <person name="Guillou S."/>
            <person name="Cros-Aarteil S."/>
            <person name="Calhoun S."/>
            <person name="Haridas S."/>
            <person name="Kuo A."/>
            <person name="Mondo S."/>
            <person name="Pangilinan J."/>
            <person name="Riley R."/>
            <person name="Labutti K."/>
            <person name="Andreopoulos B."/>
            <person name="Lipzen A."/>
            <person name="Chen C."/>
            <person name="Yanf M."/>
            <person name="Daum C."/>
            <person name="Ng V."/>
            <person name="Clum A."/>
            <person name="Steindorff A."/>
            <person name="Ohm R."/>
            <person name="Martin F."/>
            <person name="Silar P."/>
            <person name="Natvig D."/>
            <person name="Lalanne C."/>
            <person name="Gautier V."/>
            <person name="Ament-Velasquez S.L."/>
            <person name="Kruys A."/>
            <person name="Hutchinson M.I."/>
            <person name="Powell A.J."/>
            <person name="Barry K."/>
            <person name="Miller A.N."/>
            <person name="Grigoriev I.V."/>
            <person name="Debuchy R."/>
            <person name="Gladieux P."/>
            <person name="Thoren M.H."/>
            <person name="Johannesson H."/>
        </authorList>
    </citation>
    <scope>NUCLEOTIDE SEQUENCE</scope>
    <source>
        <strain evidence="2">CBS 606.72</strain>
    </source>
</reference>
<feature type="compositionally biased region" description="Polar residues" evidence="1">
    <location>
        <begin position="59"/>
        <end position="77"/>
    </location>
</feature>
<feature type="compositionally biased region" description="Basic and acidic residues" evidence="1">
    <location>
        <begin position="240"/>
        <end position="249"/>
    </location>
</feature>
<feature type="compositionally biased region" description="Low complexity" evidence="1">
    <location>
        <begin position="33"/>
        <end position="58"/>
    </location>
</feature>
<evidence type="ECO:0000256" key="1">
    <source>
        <dbReference type="SAM" id="MobiDB-lite"/>
    </source>
</evidence>
<keyword evidence="3" id="KW-1185">Reference proteome</keyword>
<evidence type="ECO:0000313" key="2">
    <source>
        <dbReference type="EMBL" id="KAK0626205.1"/>
    </source>
</evidence>
<evidence type="ECO:0000313" key="3">
    <source>
        <dbReference type="Proteomes" id="UP001175000"/>
    </source>
</evidence>
<feature type="compositionally biased region" description="Basic and acidic residues" evidence="1">
    <location>
        <begin position="127"/>
        <end position="142"/>
    </location>
</feature>
<name>A0AA39X3L8_9PEZI</name>
<gene>
    <name evidence="2" type="ORF">B0T14DRAFT_551515</name>
</gene>
<proteinExistence type="predicted"/>
<feature type="region of interest" description="Disordered" evidence="1">
    <location>
        <begin position="22"/>
        <end position="179"/>
    </location>
</feature>
<protein>
    <submittedName>
        <fullName evidence="2">Uncharacterized protein</fullName>
    </submittedName>
</protein>
<organism evidence="2 3">
    <name type="scientific">Immersiella caudata</name>
    <dbReference type="NCBI Taxonomy" id="314043"/>
    <lineage>
        <taxon>Eukaryota</taxon>
        <taxon>Fungi</taxon>
        <taxon>Dikarya</taxon>
        <taxon>Ascomycota</taxon>
        <taxon>Pezizomycotina</taxon>
        <taxon>Sordariomycetes</taxon>
        <taxon>Sordariomycetidae</taxon>
        <taxon>Sordariales</taxon>
        <taxon>Lasiosphaeriaceae</taxon>
        <taxon>Immersiella</taxon>
    </lineage>
</organism>
<feature type="compositionally biased region" description="Low complexity" evidence="1">
    <location>
        <begin position="99"/>
        <end position="109"/>
    </location>
</feature>
<feature type="compositionally biased region" description="Basic residues" evidence="1">
    <location>
        <begin position="228"/>
        <end position="239"/>
    </location>
</feature>
<dbReference type="Proteomes" id="UP001175000">
    <property type="component" value="Unassembled WGS sequence"/>
</dbReference>
<comment type="caution">
    <text evidence="2">The sequence shown here is derived from an EMBL/GenBank/DDBJ whole genome shotgun (WGS) entry which is preliminary data.</text>
</comment>
<dbReference type="AlphaFoldDB" id="A0AA39X3L8"/>